<dbReference type="AlphaFoldDB" id="A0A2H0ULQ9"/>
<dbReference type="Proteomes" id="UP000229526">
    <property type="component" value="Unassembled WGS sequence"/>
</dbReference>
<organism evidence="1 2">
    <name type="scientific">Candidatus Harrisonbacteria bacterium CG10_big_fil_rev_8_21_14_0_10_49_15</name>
    <dbReference type="NCBI Taxonomy" id="1974587"/>
    <lineage>
        <taxon>Bacteria</taxon>
        <taxon>Candidatus Harrisoniibacteriota</taxon>
    </lineage>
</organism>
<dbReference type="EMBL" id="PFBD01000008">
    <property type="protein sequence ID" value="PIR87320.1"/>
    <property type="molecule type" value="Genomic_DNA"/>
</dbReference>
<gene>
    <name evidence="1" type="ORF">COU11_01050</name>
</gene>
<sequence>MRYEVGTRVVFQSKHGQSANNGKVATVILHGNQEDASGVAHAIKLDDGRTIWAYPQELRVAQ</sequence>
<accession>A0A2H0ULQ9</accession>
<name>A0A2H0ULQ9_9BACT</name>
<evidence type="ECO:0000313" key="1">
    <source>
        <dbReference type="EMBL" id="PIR87320.1"/>
    </source>
</evidence>
<reference evidence="2" key="1">
    <citation type="submission" date="2017-09" db="EMBL/GenBank/DDBJ databases">
        <title>Depth-based differentiation of microbial function through sediment-hosted aquifers and enrichment of novel symbionts in the deep terrestrial subsurface.</title>
        <authorList>
            <person name="Probst A.J."/>
            <person name="Ladd B."/>
            <person name="Jarett J.K."/>
            <person name="Geller-Mcgrath D.E."/>
            <person name="Sieber C.M.K."/>
            <person name="Emerson J.B."/>
            <person name="Anantharaman K."/>
            <person name="Thomas B.C."/>
            <person name="Malmstrom R."/>
            <person name="Stieglmeier M."/>
            <person name="Klingl A."/>
            <person name="Woyke T."/>
            <person name="Ryan C.M."/>
            <person name="Banfield J.F."/>
        </authorList>
    </citation>
    <scope>NUCLEOTIDE SEQUENCE [LARGE SCALE GENOMIC DNA]</scope>
</reference>
<proteinExistence type="predicted"/>
<evidence type="ECO:0008006" key="3">
    <source>
        <dbReference type="Google" id="ProtNLM"/>
    </source>
</evidence>
<evidence type="ECO:0000313" key="2">
    <source>
        <dbReference type="Proteomes" id="UP000229526"/>
    </source>
</evidence>
<comment type="caution">
    <text evidence="1">The sequence shown here is derived from an EMBL/GenBank/DDBJ whole genome shotgun (WGS) entry which is preliminary data.</text>
</comment>
<protein>
    <recommendedName>
        <fullName evidence="3">KOW domain-containing protein</fullName>
    </recommendedName>
</protein>